<feature type="domain" description="NAD-dependent epimerase/dehydratase" evidence="3">
    <location>
        <begin position="7"/>
        <end position="236"/>
    </location>
</feature>
<accession>A0A844QGX5</accession>
<dbReference type="Gene3D" id="3.40.50.720">
    <property type="entry name" value="NAD(P)-binding Rossmann-like Domain"/>
    <property type="match status" value="1"/>
</dbReference>
<organism evidence="4 5">
    <name type="scientific">Nitratireductor arenosus</name>
    <dbReference type="NCBI Taxonomy" id="2682096"/>
    <lineage>
        <taxon>Bacteria</taxon>
        <taxon>Pseudomonadati</taxon>
        <taxon>Pseudomonadota</taxon>
        <taxon>Alphaproteobacteria</taxon>
        <taxon>Hyphomicrobiales</taxon>
        <taxon>Phyllobacteriaceae</taxon>
        <taxon>Nitratireductor</taxon>
    </lineage>
</organism>
<evidence type="ECO:0000259" key="3">
    <source>
        <dbReference type="Pfam" id="PF01370"/>
    </source>
</evidence>
<dbReference type="AlphaFoldDB" id="A0A844QGX5"/>
<dbReference type="InterPro" id="IPR001509">
    <property type="entry name" value="Epimerase_deHydtase"/>
</dbReference>
<evidence type="ECO:0000313" key="4">
    <source>
        <dbReference type="EMBL" id="MVA98672.1"/>
    </source>
</evidence>
<reference evidence="4 5" key="1">
    <citation type="submission" date="2019-12" db="EMBL/GenBank/DDBJ databases">
        <title>Nitratireductor arenosus sp. nov., Isolated from sea sand, Jeju island, South Korea.</title>
        <authorList>
            <person name="Kim W."/>
        </authorList>
    </citation>
    <scope>NUCLEOTIDE SEQUENCE [LARGE SCALE GENOMIC DNA]</scope>
    <source>
        <strain evidence="4 5">CAU 1489</strain>
    </source>
</reference>
<dbReference type="SUPFAM" id="SSF51735">
    <property type="entry name" value="NAD(P)-binding Rossmann-fold domains"/>
    <property type="match status" value="1"/>
</dbReference>
<gene>
    <name evidence="4" type="ORF">GN330_15605</name>
</gene>
<comment type="similarity">
    <text evidence="2">Belongs to the NAD(P)-dependent epimerase/dehydratase family.</text>
</comment>
<name>A0A844QGX5_9HYPH</name>
<proteinExistence type="inferred from homology"/>
<comment type="caution">
    <text evidence="4">The sequence shown here is derived from an EMBL/GenBank/DDBJ whole genome shotgun (WGS) entry which is preliminary data.</text>
</comment>
<evidence type="ECO:0000313" key="5">
    <source>
        <dbReference type="Proteomes" id="UP000463224"/>
    </source>
</evidence>
<dbReference type="InterPro" id="IPR036291">
    <property type="entry name" value="NAD(P)-bd_dom_sf"/>
</dbReference>
<protein>
    <submittedName>
        <fullName evidence="4">NAD-dependent epimerase/dehydratase family protein</fullName>
    </submittedName>
</protein>
<keyword evidence="5" id="KW-1185">Reference proteome</keyword>
<sequence length="318" mass="33502">MTARRLLVIGCNGFIGRHVVIAAARGGMEVHGFDRAAPSDQSALAGFHAGSLADPVCLERVFATVRPDRVISLAAHAGAGSGPGMSAERDIDAAFAVNVEGFRSLVGTCRAHGVSRLVWASSTTVLGQQADHASDLVDEAAPRFPAGIYGLTKSLAEEIGTFAHRHWGLEVVGVRPTLVLGPGHSYGGLLDPLKALFEACRPAAPATLEIGWGRHRFDIVHVGDVAEACVALAAAPPGLRPLYHVNGGTTDIDTVAALARAARPELDLAVRDETPSVVFPLVAAERIAADIGFRPRYGADETICRCIEHARNREECYA</sequence>
<evidence type="ECO:0000256" key="2">
    <source>
        <dbReference type="ARBA" id="ARBA00007637"/>
    </source>
</evidence>
<dbReference type="RefSeq" id="WP_156713581.1">
    <property type="nucleotide sequence ID" value="NZ_WPHG01000003.1"/>
</dbReference>
<dbReference type="Proteomes" id="UP000463224">
    <property type="component" value="Unassembled WGS sequence"/>
</dbReference>
<comment type="pathway">
    <text evidence="1">Bacterial outer membrane biogenesis; LPS O-antigen biosynthesis.</text>
</comment>
<dbReference type="EMBL" id="WPHG01000003">
    <property type="protein sequence ID" value="MVA98672.1"/>
    <property type="molecule type" value="Genomic_DNA"/>
</dbReference>
<dbReference type="Pfam" id="PF01370">
    <property type="entry name" value="Epimerase"/>
    <property type="match status" value="1"/>
</dbReference>
<evidence type="ECO:0000256" key="1">
    <source>
        <dbReference type="ARBA" id="ARBA00005125"/>
    </source>
</evidence>
<dbReference type="PANTHER" id="PTHR43000">
    <property type="entry name" value="DTDP-D-GLUCOSE 4,6-DEHYDRATASE-RELATED"/>
    <property type="match status" value="1"/>
</dbReference>